<dbReference type="Pfam" id="PF06722">
    <property type="entry name" value="EryCIII-like_C"/>
    <property type="match status" value="1"/>
</dbReference>
<sequence length="441" mass="47429">MKILIASTPATGHLNPLLAIGRILIAEGHQVIVLSGTALRGRIEGISAGFRPLPASVDFDPGNIHSVAPELKDTPPGPEWLRIAVQRVFADPIPAQHERLQGILRDFPADVVITDDTFFGVLPMLLGPRSERPPVVLCGTSILHCRRADKAPHFAGLPPALTKAQRSEYEAIAREHETAVDQPIASRVNRYLGTLGLGPLPASLFESVVELADIHLQLTVPSFEFPRYTPPSVHFVGALPFIPNQAPLPPWAHELDGSRKVVLVTQGTVANHDFGLLTVPTLAALANEPDVLVVATAGGRAIDAIPGPIPDNARLASYLPFEWLLPKVDLLVTNGGYGSVNQAMSLGVPLVTAGLTEDKADVNARVAWSGVGIDLATNEPTPQALRQAVRTVLDTPNYRARSRQMAGEFAEIDTRSEILRLVNEAASRHRTARPLAVENFL</sequence>
<organism evidence="2 3">
    <name type="scientific">Labrys monachus</name>
    <dbReference type="NCBI Taxonomy" id="217067"/>
    <lineage>
        <taxon>Bacteria</taxon>
        <taxon>Pseudomonadati</taxon>
        <taxon>Pseudomonadota</taxon>
        <taxon>Alphaproteobacteria</taxon>
        <taxon>Hyphomicrobiales</taxon>
        <taxon>Xanthobacteraceae</taxon>
        <taxon>Labrys</taxon>
    </lineage>
</organism>
<evidence type="ECO:0000313" key="3">
    <source>
        <dbReference type="Proteomes" id="UP001237448"/>
    </source>
</evidence>
<proteinExistence type="predicted"/>
<gene>
    <name evidence="2" type="ORF">J3R73_001934</name>
</gene>
<evidence type="ECO:0000313" key="2">
    <source>
        <dbReference type="EMBL" id="MDQ0392142.1"/>
    </source>
</evidence>
<dbReference type="CDD" id="cd03784">
    <property type="entry name" value="GT1_Gtf-like"/>
    <property type="match status" value="1"/>
</dbReference>
<dbReference type="PANTHER" id="PTHR48050:SF13">
    <property type="entry name" value="STEROL 3-BETA-GLUCOSYLTRANSFERASE UGT80A2"/>
    <property type="match status" value="1"/>
</dbReference>
<dbReference type="RefSeq" id="WP_307425571.1">
    <property type="nucleotide sequence ID" value="NZ_JAUSVK010000001.1"/>
</dbReference>
<feature type="domain" description="Erythromycin biosynthesis protein CIII-like C-terminal" evidence="1">
    <location>
        <begin position="300"/>
        <end position="419"/>
    </location>
</feature>
<dbReference type="InterPro" id="IPR050426">
    <property type="entry name" value="Glycosyltransferase_28"/>
</dbReference>
<reference evidence="2 3" key="1">
    <citation type="submission" date="2023-07" db="EMBL/GenBank/DDBJ databases">
        <title>Genomic Encyclopedia of Type Strains, Phase IV (KMG-IV): sequencing the most valuable type-strain genomes for metagenomic binning, comparative biology and taxonomic classification.</title>
        <authorList>
            <person name="Goeker M."/>
        </authorList>
    </citation>
    <scope>NUCLEOTIDE SEQUENCE [LARGE SCALE GENOMIC DNA]</scope>
    <source>
        <strain evidence="2 3">DSM 5896</strain>
    </source>
</reference>
<dbReference type="EMBL" id="JAUSVK010000001">
    <property type="protein sequence ID" value="MDQ0392142.1"/>
    <property type="molecule type" value="Genomic_DNA"/>
</dbReference>
<dbReference type="InterPro" id="IPR002213">
    <property type="entry name" value="UDP_glucos_trans"/>
</dbReference>
<dbReference type="SUPFAM" id="SSF53756">
    <property type="entry name" value="UDP-Glycosyltransferase/glycogen phosphorylase"/>
    <property type="match status" value="1"/>
</dbReference>
<dbReference type="Proteomes" id="UP001237448">
    <property type="component" value="Unassembled WGS sequence"/>
</dbReference>
<protein>
    <submittedName>
        <fullName evidence="2">UDP:flavonoid glycosyltransferase YjiC (YdhE family)</fullName>
    </submittedName>
</protein>
<dbReference type="Gene3D" id="3.40.50.2000">
    <property type="entry name" value="Glycogen Phosphorylase B"/>
    <property type="match status" value="2"/>
</dbReference>
<evidence type="ECO:0000259" key="1">
    <source>
        <dbReference type="Pfam" id="PF06722"/>
    </source>
</evidence>
<dbReference type="PANTHER" id="PTHR48050">
    <property type="entry name" value="STEROL 3-BETA-GLUCOSYLTRANSFERASE"/>
    <property type="match status" value="1"/>
</dbReference>
<comment type="caution">
    <text evidence="2">The sequence shown here is derived from an EMBL/GenBank/DDBJ whole genome shotgun (WGS) entry which is preliminary data.</text>
</comment>
<accession>A0ABU0FC06</accession>
<dbReference type="InterPro" id="IPR010610">
    <property type="entry name" value="EryCIII-like_C"/>
</dbReference>
<name>A0ABU0FC06_9HYPH</name>
<keyword evidence="3" id="KW-1185">Reference proteome</keyword>